<name>A0A4Q8AI83_9MICO</name>
<dbReference type="EMBL" id="SHLC01000001">
    <property type="protein sequence ID" value="RZU64142.1"/>
    <property type="molecule type" value="Genomic_DNA"/>
</dbReference>
<dbReference type="SUPFAM" id="SSF160424">
    <property type="entry name" value="BH3703-like"/>
    <property type="match status" value="1"/>
</dbReference>
<proteinExistence type="predicted"/>
<dbReference type="Proteomes" id="UP000291483">
    <property type="component" value="Unassembled WGS sequence"/>
</dbReference>
<sequence length="154" mass="16843">MDDERGLMAEQEALAVVGRQLYRIIPEGARAVVFRAAVLSAVMSASAVAEAEDGSTSALRLGGKLDSDDVDALRSLMYRPGSGTWFSLELTVTAQQSMTSRFNYDDEPDFGLGGVDPIAYVTDQDAFPRDEARQPEWLKQKLVEGRARLAARDK</sequence>
<protein>
    <submittedName>
        <fullName evidence="1">Uncharacterized protein</fullName>
    </submittedName>
</protein>
<keyword evidence="2" id="KW-1185">Reference proteome</keyword>
<dbReference type="InterPro" id="IPR036170">
    <property type="entry name" value="YezG-like_sf"/>
</dbReference>
<dbReference type="AlphaFoldDB" id="A0A4Q8AI83"/>
<dbReference type="RefSeq" id="WP_165397264.1">
    <property type="nucleotide sequence ID" value="NZ_SHLC01000001.1"/>
</dbReference>
<reference evidence="1 2" key="1">
    <citation type="submission" date="2019-02" db="EMBL/GenBank/DDBJ databases">
        <title>Sequencing the genomes of 1000 actinobacteria strains.</title>
        <authorList>
            <person name="Klenk H.-P."/>
        </authorList>
    </citation>
    <scope>NUCLEOTIDE SEQUENCE [LARGE SCALE GENOMIC DNA]</scope>
    <source>
        <strain evidence="1 2">DSM 18319</strain>
    </source>
</reference>
<evidence type="ECO:0000313" key="1">
    <source>
        <dbReference type="EMBL" id="RZU64142.1"/>
    </source>
</evidence>
<comment type="caution">
    <text evidence="1">The sequence shown here is derived from an EMBL/GenBank/DDBJ whole genome shotgun (WGS) entry which is preliminary data.</text>
</comment>
<evidence type="ECO:0000313" key="2">
    <source>
        <dbReference type="Proteomes" id="UP000291483"/>
    </source>
</evidence>
<gene>
    <name evidence="1" type="ORF">EV379_0436</name>
</gene>
<organism evidence="1 2">
    <name type="scientific">Microterricola gilva</name>
    <dbReference type="NCBI Taxonomy" id="393267"/>
    <lineage>
        <taxon>Bacteria</taxon>
        <taxon>Bacillati</taxon>
        <taxon>Actinomycetota</taxon>
        <taxon>Actinomycetes</taxon>
        <taxon>Micrococcales</taxon>
        <taxon>Microbacteriaceae</taxon>
        <taxon>Microterricola</taxon>
    </lineage>
</organism>
<accession>A0A4Q8AI83</accession>